<protein>
    <submittedName>
        <fullName evidence="2">Uncharacterized protein</fullName>
    </submittedName>
</protein>
<evidence type="ECO:0000256" key="1">
    <source>
        <dbReference type="SAM" id="MobiDB-lite"/>
    </source>
</evidence>
<organism evidence="2 3">
    <name type="scientific">Argiope bruennichi</name>
    <name type="common">Wasp spider</name>
    <name type="synonym">Aranea bruennichi</name>
    <dbReference type="NCBI Taxonomy" id="94029"/>
    <lineage>
        <taxon>Eukaryota</taxon>
        <taxon>Metazoa</taxon>
        <taxon>Ecdysozoa</taxon>
        <taxon>Arthropoda</taxon>
        <taxon>Chelicerata</taxon>
        <taxon>Arachnida</taxon>
        <taxon>Araneae</taxon>
        <taxon>Araneomorphae</taxon>
        <taxon>Entelegynae</taxon>
        <taxon>Araneoidea</taxon>
        <taxon>Araneidae</taxon>
        <taxon>Argiope</taxon>
    </lineage>
</organism>
<sequence>MSKAIGPTARTSRRSAQKSAPSRRRIKEATTSAGRKKANKYNPGDLGPYRGPNADSGVEVRPKSMVLSHHSERRESQTRGTSGEEKVGTPHTKPPPTILYSK</sequence>
<gene>
    <name evidence="2" type="ORF">HNY73_016790</name>
</gene>
<evidence type="ECO:0000313" key="2">
    <source>
        <dbReference type="EMBL" id="KAF8774214.1"/>
    </source>
</evidence>
<feature type="region of interest" description="Disordered" evidence="1">
    <location>
        <begin position="1"/>
        <end position="102"/>
    </location>
</feature>
<accession>A0A8T0ELC5</accession>
<proteinExistence type="predicted"/>
<comment type="caution">
    <text evidence="2">The sequence shown here is derived from an EMBL/GenBank/DDBJ whole genome shotgun (WGS) entry which is preliminary data.</text>
</comment>
<dbReference type="Proteomes" id="UP000807504">
    <property type="component" value="Unassembled WGS sequence"/>
</dbReference>
<keyword evidence="3" id="KW-1185">Reference proteome</keyword>
<feature type="compositionally biased region" description="Basic and acidic residues" evidence="1">
    <location>
        <begin position="69"/>
        <end position="88"/>
    </location>
</feature>
<dbReference type="AlphaFoldDB" id="A0A8T0ELC5"/>
<name>A0A8T0ELC5_ARGBR</name>
<evidence type="ECO:0000313" key="3">
    <source>
        <dbReference type="Proteomes" id="UP000807504"/>
    </source>
</evidence>
<dbReference type="EMBL" id="JABXBU010002227">
    <property type="protein sequence ID" value="KAF8774214.1"/>
    <property type="molecule type" value="Genomic_DNA"/>
</dbReference>
<feature type="compositionally biased region" description="Basic residues" evidence="1">
    <location>
        <begin position="11"/>
        <end position="26"/>
    </location>
</feature>
<reference evidence="2" key="1">
    <citation type="journal article" date="2020" name="bioRxiv">
        <title>Chromosome-level reference genome of the European wasp spider Argiope bruennichi: a resource for studies on range expansion and evolutionary adaptation.</title>
        <authorList>
            <person name="Sheffer M.M."/>
            <person name="Hoppe A."/>
            <person name="Krehenwinkel H."/>
            <person name="Uhl G."/>
            <person name="Kuss A.W."/>
            <person name="Jensen L."/>
            <person name="Jensen C."/>
            <person name="Gillespie R.G."/>
            <person name="Hoff K.J."/>
            <person name="Prost S."/>
        </authorList>
    </citation>
    <scope>NUCLEOTIDE SEQUENCE</scope>
</reference>
<reference evidence="2" key="2">
    <citation type="submission" date="2020-06" db="EMBL/GenBank/DDBJ databases">
        <authorList>
            <person name="Sheffer M."/>
        </authorList>
    </citation>
    <scope>NUCLEOTIDE SEQUENCE</scope>
</reference>
<feature type="compositionally biased region" description="Pro residues" evidence="1">
    <location>
        <begin position="92"/>
        <end position="102"/>
    </location>
</feature>